<protein>
    <submittedName>
        <fullName evidence="2">Uncharacterized protein</fullName>
    </submittedName>
</protein>
<name>A0A3P7P7N8_DIBLA</name>
<dbReference type="OrthoDB" id="10534012at2759"/>
<keyword evidence="3" id="KW-1185">Reference proteome</keyword>
<sequence length="195" mass="21392">MFHLGGESRDRSSAVFDAGVKAKLLRARLSESKDLDDLLRFADGTYDGNEFDFNVKTKGLGGDQDLEGFQDLKIAESHEEQNEQSTGLQKSSTTSCTDDNSALSPIKPLHVSVDEKGPLDNQADDALAELNKALEVRDSGPSQPVRPQPLPNDDRLNIAEQRMFTHILPVEVTVVYVIRTAGMLIICAIQDGSRH</sequence>
<feature type="compositionally biased region" description="Polar residues" evidence="1">
    <location>
        <begin position="83"/>
        <end position="103"/>
    </location>
</feature>
<organism evidence="2 3">
    <name type="scientific">Dibothriocephalus latus</name>
    <name type="common">Fish tapeworm</name>
    <name type="synonym">Diphyllobothrium latum</name>
    <dbReference type="NCBI Taxonomy" id="60516"/>
    <lineage>
        <taxon>Eukaryota</taxon>
        <taxon>Metazoa</taxon>
        <taxon>Spiralia</taxon>
        <taxon>Lophotrochozoa</taxon>
        <taxon>Platyhelminthes</taxon>
        <taxon>Cestoda</taxon>
        <taxon>Eucestoda</taxon>
        <taxon>Diphyllobothriidea</taxon>
        <taxon>Diphyllobothriidae</taxon>
        <taxon>Dibothriocephalus</taxon>
    </lineage>
</organism>
<feature type="region of interest" description="Disordered" evidence="1">
    <location>
        <begin position="78"/>
        <end position="105"/>
    </location>
</feature>
<dbReference type="Proteomes" id="UP000281553">
    <property type="component" value="Unassembled WGS sequence"/>
</dbReference>
<dbReference type="EMBL" id="UYRU01065699">
    <property type="protein sequence ID" value="VDN16399.1"/>
    <property type="molecule type" value="Genomic_DNA"/>
</dbReference>
<reference evidence="2 3" key="1">
    <citation type="submission" date="2018-11" db="EMBL/GenBank/DDBJ databases">
        <authorList>
            <consortium name="Pathogen Informatics"/>
        </authorList>
    </citation>
    <scope>NUCLEOTIDE SEQUENCE [LARGE SCALE GENOMIC DNA]</scope>
</reference>
<gene>
    <name evidence="2" type="ORF">DILT_LOCUS12230</name>
</gene>
<evidence type="ECO:0000256" key="1">
    <source>
        <dbReference type="SAM" id="MobiDB-lite"/>
    </source>
</evidence>
<accession>A0A3P7P7N8</accession>
<evidence type="ECO:0000313" key="3">
    <source>
        <dbReference type="Proteomes" id="UP000281553"/>
    </source>
</evidence>
<dbReference type="AlphaFoldDB" id="A0A3P7P7N8"/>
<proteinExistence type="predicted"/>
<evidence type="ECO:0000313" key="2">
    <source>
        <dbReference type="EMBL" id="VDN16399.1"/>
    </source>
</evidence>